<name>A0A382MYU2_9ZZZZ</name>
<organism evidence="1">
    <name type="scientific">marine metagenome</name>
    <dbReference type="NCBI Taxonomy" id="408172"/>
    <lineage>
        <taxon>unclassified sequences</taxon>
        <taxon>metagenomes</taxon>
        <taxon>ecological metagenomes</taxon>
    </lineage>
</organism>
<proteinExistence type="predicted"/>
<feature type="non-terminal residue" evidence="1">
    <location>
        <position position="107"/>
    </location>
</feature>
<sequence length="107" mass="12023">MYEELKKPIRTFLTDEKGSSLAIRGYVYPSDGSLEVESIEVDGNKWQEKPRNDLTKEVAEIKTLTELKESIADAVNNGYPSNPKSFDAYEEYSSIDVTLTALLQKDG</sequence>
<gene>
    <name evidence="1" type="ORF">METZ01_LOCUS306119</name>
</gene>
<accession>A0A382MYU2</accession>
<evidence type="ECO:0000313" key="1">
    <source>
        <dbReference type="EMBL" id="SVC53265.1"/>
    </source>
</evidence>
<feature type="non-terminal residue" evidence="1">
    <location>
        <position position="1"/>
    </location>
</feature>
<reference evidence="1" key="1">
    <citation type="submission" date="2018-05" db="EMBL/GenBank/DDBJ databases">
        <authorList>
            <person name="Lanie J.A."/>
            <person name="Ng W.-L."/>
            <person name="Kazmierczak K.M."/>
            <person name="Andrzejewski T.M."/>
            <person name="Davidsen T.M."/>
            <person name="Wayne K.J."/>
            <person name="Tettelin H."/>
            <person name="Glass J.I."/>
            <person name="Rusch D."/>
            <person name="Podicherti R."/>
            <person name="Tsui H.-C.T."/>
            <person name="Winkler M.E."/>
        </authorList>
    </citation>
    <scope>NUCLEOTIDE SEQUENCE</scope>
</reference>
<protein>
    <submittedName>
        <fullName evidence="1">Uncharacterized protein</fullName>
    </submittedName>
</protein>
<dbReference type="EMBL" id="UINC01096408">
    <property type="protein sequence ID" value="SVC53265.1"/>
    <property type="molecule type" value="Genomic_DNA"/>
</dbReference>
<dbReference type="AlphaFoldDB" id="A0A382MYU2"/>